<dbReference type="SMART" id="SM01252">
    <property type="entry name" value="KilA-N"/>
    <property type="match status" value="1"/>
</dbReference>
<dbReference type="RefSeq" id="WP_005216846.1">
    <property type="nucleotide sequence ID" value="NZ_KB850089.1"/>
</dbReference>
<protein>
    <recommendedName>
        <fullName evidence="1">KilA-N domain-containing protein</fullName>
    </recommendedName>
</protein>
<sequence length="304" mass="34231">MWSAVLKNENPIVLSNIVIRQDDDGRFCLNDLHKASIKNGVNPRTKEPAKFLASPQTVELIKELGVTQNMGIELQKCNSLKIQAVNIIRGGLVQGTYAVKELVYAYAMWISPKFHLQVIRAYDEMVSRQFESLRKQQQPSMLCIPEPISSDANRYAVIKNDGVTTIRDATNFSFVDVGHTSNLRRDFKTIIQALTELAHRVKIVDGEISANDLTMPLICELGIGIGIGIDQTERKISDDDLATMTPSQCKPMLRDKVAIALQMLKTTYHPDDINRMSKEFGIHRDTAKRILSRLYQQSEMIVGN</sequence>
<dbReference type="eggNOG" id="COG3617">
    <property type="taxonomic scope" value="Bacteria"/>
</dbReference>
<dbReference type="STRING" id="1217705.F900_01817"/>
<dbReference type="InterPro" id="IPR018004">
    <property type="entry name" value="KilA/APSES_HTH"/>
</dbReference>
<organism evidence="2 3">
    <name type="scientific">Acinetobacter modestus</name>
    <dbReference type="NCBI Taxonomy" id="1776740"/>
    <lineage>
        <taxon>Bacteria</taxon>
        <taxon>Pseudomonadati</taxon>
        <taxon>Pseudomonadota</taxon>
        <taxon>Gammaproteobacteria</taxon>
        <taxon>Moraxellales</taxon>
        <taxon>Moraxellaceae</taxon>
        <taxon>Acinetobacter</taxon>
    </lineage>
</organism>
<dbReference type="HOGENOM" id="CLU_955196_0_0_6"/>
<dbReference type="AlphaFoldDB" id="N9NHH6"/>
<comment type="caution">
    <text evidence="2">The sequence shown here is derived from an EMBL/GenBank/DDBJ whole genome shotgun (WGS) entry which is preliminary data.</text>
</comment>
<name>N9NHH6_9GAMM</name>
<dbReference type="InterPro" id="IPR017880">
    <property type="entry name" value="KilA_N"/>
</dbReference>
<dbReference type="Proteomes" id="UP000013248">
    <property type="component" value="Unassembled WGS sequence"/>
</dbReference>
<evidence type="ECO:0000313" key="3">
    <source>
        <dbReference type="Proteomes" id="UP000013248"/>
    </source>
</evidence>
<evidence type="ECO:0000313" key="2">
    <source>
        <dbReference type="EMBL" id="ENX01450.1"/>
    </source>
</evidence>
<dbReference type="Pfam" id="PF04383">
    <property type="entry name" value="KilA-N"/>
    <property type="match status" value="1"/>
</dbReference>
<accession>N9NHH6</accession>
<feature type="domain" description="KilA-N" evidence="1">
    <location>
        <begin position="6"/>
        <end position="125"/>
    </location>
</feature>
<gene>
    <name evidence="2" type="ORF">F900_01817</name>
</gene>
<dbReference type="PATRIC" id="fig|1217705.3.peg.1769"/>
<proteinExistence type="predicted"/>
<dbReference type="PROSITE" id="PS51301">
    <property type="entry name" value="KILA_N"/>
    <property type="match status" value="1"/>
</dbReference>
<evidence type="ECO:0000259" key="1">
    <source>
        <dbReference type="PROSITE" id="PS51301"/>
    </source>
</evidence>
<reference evidence="2 3" key="1">
    <citation type="submission" date="2013-02" db="EMBL/GenBank/DDBJ databases">
        <title>The Genome Sequence of Acinetobacter sp. ANC 3862.</title>
        <authorList>
            <consortium name="The Broad Institute Genome Sequencing Platform"/>
            <consortium name="The Broad Institute Genome Sequencing Center for Infectious Disease"/>
            <person name="Cerqueira G."/>
            <person name="Feldgarden M."/>
            <person name="Courvalin P."/>
            <person name="Perichon B."/>
            <person name="Grillot-Courvalin C."/>
            <person name="Clermont D."/>
            <person name="Rocha E."/>
            <person name="Yoon E.-J."/>
            <person name="Nemec A."/>
            <person name="Walker B."/>
            <person name="Young S.K."/>
            <person name="Zeng Q."/>
            <person name="Gargeya S."/>
            <person name="Fitzgerald M."/>
            <person name="Haas B."/>
            <person name="Abouelleil A."/>
            <person name="Alvarado L."/>
            <person name="Arachchi H.M."/>
            <person name="Berlin A.M."/>
            <person name="Chapman S.B."/>
            <person name="Dewar J."/>
            <person name="Goldberg J."/>
            <person name="Griggs A."/>
            <person name="Gujja S."/>
            <person name="Hansen M."/>
            <person name="Howarth C."/>
            <person name="Imamovic A."/>
            <person name="Larimer J."/>
            <person name="McCowan C."/>
            <person name="Murphy C."/>
            <person name="Neiman D."/>
            <person name="Pearson M."/>
            <person name="Priest M."/>
            <person name="Roberts A."/>
            <person name="Saif S."/>
            <person name="Shea T."/>
            <person name="Sisk P."/>
            <person name="Sykes S."/>
            <person name="Wortman J."/>
            <person name="Nusbaum C."/>
            <person name="Birren B."/>
        </authorList>
    </citation>
    <scope>NUCLEOTIDE SEQUENCE [LARGE SCALE GENOMIC DNA]</scope>
    <source>
        <strain evidence="2 3">ANC 3862</strain>
    </source>
</reference>
<dbReference type="EMBL" id="APRP01000017">
    <property type="protein sequence ID" value="ENX01450.1"/>
    <property type="molecule type" value="Genomic_DNA"/>
</dbReference>